<evidence type="ECO:0008006" key="4">
    <source>
        <dbReference type="Google" id="ProtNLM"/>
    </source>
</evidence>
<reference evidence="2 3" key="1">
    <citation type="journal article" date="2016" name="Sci. Rep.">
        <title>Complete genome sequence and transcriptomic analysis of a novel marine strain Bacillus weihaiensis reveals the mechanism of brown algae degradation.</title>
        <authorList>
            <person name="Zhu Y."/>
            <person name="Chen P."/>
            <person name="Bao Y."/>
            <person name="Men Y."/>
            <person name="Zeng Y."/>
            <person name="Yang J."/>
            <person name="Sun J."/>
            <person name="Sun Y."/>
        </authorList>
    </citation>
    <scope>NUCLEOTIDE SEQUENCE [LARGE SCALE GENOMIC DNA]</scope>
    <source>
        <strain evidence="2 3">Alg07</strain>
    </source>
</reference>
<gene>
    <name evidence="2" type="ORF">A9C19_06130</name>
</gene>
<feature type="region of interest" description="Disordered" evidence="1">
    <location>
        <begin position="144"/>
        <end position="214"/>
    </location>
</feature>
<dbReference type="Proteomes" id="UP000181936">
    <property type="component" value="Chromosome"/>
</dbReference>
<sequence length="214" mass="22860">MFQQRPMPPMNARGFLPQQGNLPLGRQPFQGMYTNQQFGPQVASRGAGGLRGLLSRIIPGGSQGVGGAVNPQGIQGAANAVAGASRASGGIQGLMNPSNISGMLGNVQKVLGMAQQVTPMVQQYGPLVKNLPAMVKLYREIKNTDTDSDEASPSNVEVTNESEPLQFSQEDAKQPETKTASKKELSKKGNDAVQQQPKKQVNNRARTSQPKMYI</sequence>
<evidence type="ECO:0000256" key="1">
    <source>
        <dbReference type="SAM" id="MobiDB-lite"/>
    </source>
</evidence>
<evidence type="ECO:0000313" key="3">
    <source>
        <dbReference type="Proteomes" id="UP000181936"/>
    </source>
</evidence>
<dbReference type="RefSeq" id="WP_072579149.1">
    <property type="nucleotide sequence ID" value="NZ_CP016020.1"/>
</dbReference>
<organism evidence="2 3">
    <name type="scientific">Bacillus weihaiensis</name>
    <dbReference type="NCBI Taxonomy" id="1547283"/>
    <lineage>
        <taxon>Bacteria</taxon>
        <taxon>Bacillati</taxon>
        <taxon>Bacillota</taxon>
        <taxon>Bacilli</taxon>
        <taxon>Bacillales</taxon>
        <taxon>Bacillaceae</taxon>
        <taxon>Bacillus</taxon>
    </lineage>
</organism>
<dbReference type="EMBL" id="CP016020">
    <property type="protein sequence ID" value="APH04358.1"/>
    <property type="molecule type" value="Genomic_DNA"/>
</dbReference>
<dbReference type="KEGG" id="bwh:A9C19_06130"/>
<dbReference type="STRING" id="1547283.A9C19_06130"/>
<feature type="compositionally biased region" description="Polar residues" evidence="1">
    <location>
        <begin position="151"/>
        <end position="169"/>
    </location>
</feature>
<evidence type="ECO:0000313" key="2">
    <source>
        <dbReference type="EMBL" id="APH04358.1"/>
    </source>
</evidence>
<protein>
    <recommendedName>
        <fullName evidence="4">YqfQ-like protein</fullName>
    </recommendedName>
</protein>
<proteinExistence type="predicted"/>
<dbReference type="InterPro" id="IPR025571">
    <property type="entry name" value="YqfQ"/>
</dbReference>
<dbReference type="Pfam" id="PF14181">
    <property type="entry name" value="YqfQ"/>
    <property type="match status" value="1"/>
</dbReference>
<keyword evidence="3" id="KW-1185">Reference proteome</keyword>
<dbReference type="AlphaFoldDB" id="A0A1L3MPU0"/>
<feature type="compositionally biased region" description="Polar residues" evidence="1">
    <location>
        <begin position="192"/>
        <end position="214"/>
    </location>
</feature>
<accession>A0A1L3MPU0</accession>
<name>A0A1L3MPU0_9BACI</name>
<feature type="compositionally biased region" description="Basic and acidic residues" evidence="1">
    <location>
        <begin position="170"/>
        <end position="190"/>
    </location>
</feature>